<reference evidence="1 2" key="1">
    <citation type="journal article" date="2015" name="Nature">
        <title>rRNA introns, odd ribosomes, and small enigmatic genomes across a large radiation of phyla.</title>
        <authorList>
            <person name="Brown C.T."/>
            <person name="Hug L.A."/>
            <person name="Thomas B.C."/>
            <person name="Sharon I."/>
            <person name="Castelle C.J."/>
            <person name="Singh A."/>
            <person name="Wilkins M.J."/>
            <person name="Williams K.H."/>
            <person name="Banfield J.F."/>
        </authorList>
    </citation>
    <scope>NUCLEOTIDE SEQUENCE [LARGE SCALE GENOMIC DNA]</scope>
</reference>
<dbReference type="STRING" id="1619007.UX70_C0001G0302"/>
<dbReference type="KEGG" id="pwo:UX70_C0001G0302"/>
<proteinExistence type="predicted"/>
<dbReference type="Proteomes" id="UP000035656">
    <property type="component" value="Chromosome"/>
</dbReference>
<protein>
    <submittedName>
        <fullName evidence="1">Fibronectin type III domain-containing protein</fullName>
    </submittedName>
</protein>
<dbReference type="AlphaFoldDB" id="A0A0G4ATF5"/>
<dbReference type="EMBL" id="CP011209">
    <property type="protein sequence ID" value="AKM78027.1"/>
    <property type="molecule type" value="Genomic_DNA"/>
</dbReference>
<organism evidence="1 2">
    <name type="scientific">Candidatus Wolfebacteria bacterium GW2011_GWB1_47_1</name>
    <dbReference type="NCBI Taxonomy" id="1619007"/>
    <lineage>
        <taxon>Bacteria</taxon>
        <taxon>Candidatus Wolfeibacteriota</taxon>
    </lineage>
</organism>
<evidence type="ECO:0000313" key="2">
    <source>
        <dbReference type="Proteomes" id="UP000035656"/>
    </source>
</evidence>
<name>A0A0G4ATF5_9BACT</name>
<gene>
    <name evidence="1" type="ORF">UX70_C0001G0302</name>
</gene>
<evidence type="ECO:0000313" key="1">
    <source>
        <dbReference type="EMBL" id="AKM78027.1"/>
    </source>
</evidence>
<sequence>MGVKIGVQIDALIMQKQILKIFFFSAIFFAVPNSSQATIIFEDDFDAQADWQPTCLVCGKNEDGYNGGGDLSGTPINWSYWRNDEYWNPATGDPTKQPTLKISTDQYSGQGGKSLQVWNESNNGHSGDGWGADGQLAKYLGGEFDDIFLQMKIKMSPTFQFKRNH</sequence>
<accession>A0A0G4ATF5</accession>